<evidence type="ECO:0000256" key="2">
    <source>
        <dbReference type="ARBA" id="ARBA00022737"/>
    </source>
</evidence>
<name>A0A151ZAE4_TIELA</name>
<accession>A0A151ZAE4</accession>
<dbReference type="SMART" id="SM00369">
    <property type="entry name" value="LRR_TYP"/>
    <property type="match status" value="5"/>
</dbReference>
<dbReference type="InParanoid" id="A0A151ZAE4"/>
<evidence type="ECO:0000313" key="4">
    <source>
        <dbReference type="EMBL" id="KYQ90915.1"/>
    </source>
</evidence>
<evidence type="ECO:0000313" key="5">
    <source>
        <dbReference type="Proteomes" id="UP000076078"/>
    </source>
</evidence>
<keyword evidence="5" id="KW-1185">Reference proteome</keyword>
<sequence>MSHKSKIKETLKSKSNRLDISACKLSELPKELKSNMEKQVLSFLELDMSFNQFKSLDFKELSSDFNSLNTLNLSGNPLLLSINFQGKDLRQLQELNLSGCKISHIDESTFQGLSSLRKLNLSNSNIDVVHDRAFYSLRVTLEELMLSGNSKLGSYGTLPSSILECKILEILDLSSCGLKSLPNGFGQELCKLLELNLGNNRLTTLPNSIGKMKRLCFLNVQDNDIQSLPLSIGHCVGLGCTGGSGNGGINLYGNPLTQDLDLKSKISQGPFIIMDYLEKKMSLHRGPISVSDEANSSYTTPPLPSHHSSPVLSSSPGPGFSIPGPYSRSPSTTPSLPDRPPSYNSLPVYVPGPKSVRDKTSDLLSQDMKKKIQLQYDQISKSKTPDEMISIGNKLTPVQEDMDKLLTTLKIVKEFTFVSPKPQPTEDKPTQIKKILNLKIEKMVLSIRHLLEYITVTLQPQSFRTTQDYDNIMSLIYDAVQKVNMKWIL</sequence>
<reference evidence="4 5" key="1">
    <citation type="submission" date="2015-12" db="EMBL/GenBank/DDBJ databases">
        <title>Dictyostelia acquired genes for synthesis and detection of signals that induce cell-type specialization by lateral gene transfer from prokaryotes.</title>
        <authorList>
            <person name="Gloeckner G."/>
            <person name="Schaap P."/>
        </authorList>
    </citation>
    <scope>NUCLEOTIDE SEQUENCE [LARGE SCALE GENOMIC DNA]</scope>
    <source>
        <strain evidence="4 5">TK</strain>
    </source>
</reference>
<dbReference type="PROSITE" id="PS51450">
    <property type="entry name" value="LRR"/>
    <property type="match status" value="2"/>
</dbReference>
<gene>
    <name evidence="4" type="ORF">DLAC_11695</name>
</gene>
<comment type="caution">
    <text evidence="4">The sequence shown here is derived from an EMBL/GenBank/DDBJ whole genome shotgun (WGS) entry which is preliminary data.</text>
</comment>
<dbReference type="Pfam" id="PF13855">
    <property type="entry name" value="LRR_8"/>
    <property type="match status" value="2"/>
</dbReference>
<dbReference type="EMBL" id="LODT01000035">
    <property type="protein sequence ID" value="KYQ90915.1"/>
    <property type="molecule type" value="Genomic_DNA"/>
</dbReference>
<dbReference type="InterPro" id="IPR003591">
    <property type="entry name" value="Leu-rich_rpt_typical-subtyp"/>
</dbReference>
<dbReference type="PANTHER" id="PTHR48051:SF1">
    <property type="entry name" value="RAS SUPPRESSOR PROTEIN 1"/>
    <property type="match status" value="1"/>
</dbReference>
<proteinExistence type="predicted"/>
<feature type="compositionally biased region" description="Low complexity" evidence="3">
    <location>
        <begin position="296"/>
        <end position="325"/>
    </location>
</feature>
<evidence type="ECO:0000256" key="1">
    <source>
        <dbReference type="ARBA" id="ARBA00022614"/>
    </source>
</evidence>
<dbReference type="Gene3D" id="3.80.10.10">
    <property type="entry name" value="Ribonuclease Inhibitor"/>
    <property type="match status" value="3"/>
</dbReference>
<dbReference type="AlphaFoldDB" id="A0A151ZAE4"/>
<dbReference type="InterPro" id="IPR001611">
    <property type="entry name" value="Leu-rich_rpt"/>
</dbReference>
<feature type="region of interest" description="Disordered" evidence="3">
    <location>
        <begin position="292"/>
        <end position="359"/>
    </location>
</feature>
<dbReference type="FunCoup" id="A0A151ZAE4">
    <property type="interactions" value="738"/>
</dbReference>
<dbReference type="SUPFAM" id="SSF52058">
    <property type="entry name" value="L domain-like"/>
    <property type="match status" value="1"/>
</dbReference>
<evidence type="ECO:0000256" key="3">
    <source>
        <dbReference type="SAM" id="MobiDB-lite"/>
    </source>
</evidence>
<dbReference type="GO" id="GO:0005737">
    <property type="term" value="C:cytoplasm"/>
    <property type="evidence" value="ECO:0007669"/>
    <property type="project" value="TreeGrafter"/>
</dbReference>
<protein>
    <recommendedName>
        <fullName evidence="6">Leucine-rich repeat-containing protein (LRR)</fullName>
    </recommendedName>
</protein>
<dbReference type="InterPro" id="IPR050216">
    <property type="entry name" value="LRR_domain-containing"/>
</dbReference>
<dbReference type="Proteomes" id="UP000076078">
    <property type="component" value="Unassembled WGS sequence"/>
</dbReference>
<evidence type="ECO:0008006" key="6">
    <source>
        <dbReference type="Google" id="ProtNLM"/>
    </source>
</evidence>
<organism evidence="4 5">
    <name type="scientific">Tieghemostelium lacteum</name>
    <name type="common">Slime mold</name>
    <name type="synonym">Dictyostelium lacteum</name>
    <dbReference type="NCBI Taxonomy" id="361077"/>
    <lineage>
        <taxon>Eukaryota</taxon>
        <taxon>Amoebozoa</taxon>
        <taxon>Evosea</taxon>
        <taxon>Eumycetozoa</taxon>
        <taxon>Dictyostelia</taxon>
        <taxon>Dictyosteliales</taxon>
        <taxon>Raperosteliaceae</taxon>
        <taxon>Tieghemostelium</taxon>
    </lineage>
</organism>
<dbReference type="OrthoDB" id="676979at2759"/>
<dbReference type="STRING" id="361077.A0A151ZAE4"/>
<dbReference type="OMA" id="WNNICEL"/>
<dbReference type="InterPro" id="IPR032675">
    <property type="entry name" value="LRR_dom_sf"/>
</dbReference>
<keyword evidence="1" id="KW-0433">Leucine-rich repeat</keyword>
<keyword evidence="2" id="KW-0677">Repeat</keyword>
<dbReference type="PANTHER" id="PTHR48051">
    <property type="match status" value="1"/>
</dbReference>